<proteinExistence type="inferred from homology"/>
<dbReference type="InterPro" id="IPR001330">
    <property type="entry name" value="Prenyltrans"/>
</dbReference>
<accession>A0A0H5C672</accession>
<evidence type="ECO:0000256" key="1">
    <source>
        <dbReference type="ARBA" id="ARBA00001947"/>
    </source>
</evidence>
<protein>
    <submittedName>
        <fullName evidence="9">Cwg2 protein</fullName>
    </submittedName>
</protein>
<evidence type="ECO:0000259" key="8">
    <source>
        <dbReference type="Pfam" id="PF00432"/>
    </source>
</evidence>
<dbReference type="PANTHER" id="PTHR11774">
    <property type="entry name" value="GERANYLGERANYL TRANSFERASE TYPE BETA SUBUNIT"/>
    <property type="match status" value="1"/>
</dbReference>
<sequence length="351" mass="39715">MTQELLYDRHVRYFKMVLTALPSRLQSEASNKLMIMYCAIGGLGILDYKFTQDEIKLYTEYVYSLLVPSGEGFRGSHIHELSSSEYDRPTIANTYCALCILTMLGDDFHTRLDSELIMSYVSRCQLADGSIKSLLDSTGEPCGEGDLRQSYMAVSICQLLKYKGPNRIDLDKLESYIMSKRTFDGGLGEFESHAGYTFCGLATLKLMDRLELRNWTKTIQWLVHRQISFTNWNQDLLEYEDCDIDDVGSHNGRINKLGDTCYSFWCSASLAILEAQQFVNRDAMESYLLSKTQSTVIGGFGKTDQHTSSPDPYHSFLALSALSLMSEETKLQAVNPMLVVTQDAYDRLSNS</sequence>
<dbReference type="InterPro" id="IPR008930">
    <property type="entry name" value="Terpenoid_cyclase/PrenylTrfase"/>
</dbReference>
<evidence type="ECO:0000256" key="7">
    <source>
        <dbReference type="ARBA" id="ARBA00022833"/>
    </source>
</evidence>
<dbReference type="GO" id="GO:0046872">
    <property type="term" value="F:metal ion binding"/>
    <property type="evidence" value="ECO:0007669"/>
    <property type="project" value="UniProtKB-KW"/>
</dbReference>
<evidence type="ECO:0000256" key="4">
    <source>
        <dbReference type="ARBA" id="ARBA00022679"/>
    </source>
</evidence>
<evidence type="ECO:0000256" key="3">
    <source>
        <dbReference type="ARBA" id="ARBA00022602"/>
    </source>
</evidence>
<keyword evidence="3" id="KW-0637">Prenyltransferase</keyword>
<dbReference type="GO" id="GO:0004662">
    <property type="term" value="F:CAAX-protein geranylgeranyltransferase activity"/>
    <property type="evidence" value="ECO:0007669"/>
    <property type="project" value="TreeGrafter"/>
</dbReference>
<feature type="domain" description="Prenyltransferase alpha-alpha toroid" evidence="8">
    <location>
        <begin position="5"/>
        <end position="340"/>
    </location>
</feature>
<name>A0A0H5C672_CYBJN</name>
<keyword evidence="4" id="KW-0808">Transferase</keyword>
<dbReference type="Gene3D" id="1.50.10.20">
    <property type="match status" value="1"/>
</dbReference>
<dbReference type="InterPro" id="IPR045089">
    <property type="entry name" value="PGGT1B-like"/>
</dbReference>
<dbReference type="Pfam" id="PF00432">
    <property type="entry name" value="Prenyltrans"/>
    <property type="match status" value="1"/>
</dbReference>
<comment type="similarity">
    <text evidence="2">Belongs to the protein prenyltransferase subunit beta family.</text>
</comment>
<dbReference type="Proteomes" id="UP000038830">
    <property type="component" value="Unassembled WGS sequence"/>
</dbReference>
<evidence type="ECO:0000256" key="6">
    <source>
        <dbReference type="ARBA" id="ARBA00022737"/>
    </source>
</evidence>
<evidence type="ECO:0000256" key="5">
    <source>
        <dbReference type="ARBA" id="ARBA00022723"/>
    </source>
</evidence>
<keyword evidence="7" id="KW-0862">Zinc</keyword>
<evidence type="ECO:0000256" key="2">
    <source>
        <dbReference type="ARBA" id="ARBA00010497"/>
    </source>
</evidence>
<evidence type="ECO:0000313" key="9">
    <source>
        <dbReference type="EMBL" id="CEP23322.1"/>
    </source>
</evidence>
<dbReference type="GO" id="GO:0005953">
    <property type="term" value="C:CAAX-protein geranylgeranyltransferase complex"/>
    <property type="evidence" value="ECO:0007669"/>
    <property type="project" value="TreeGrafter"/>
</dbReference>
<evidence type="ECO:0000313" key="10">
    <source>
        <dbReference type="Proteomes" id="UP000038830"/>
    </source>
</evidence>
<gene>
    <name evidence="9" type="primary">cwg2</name>
    <name evidence="9" type="ORF">BN1211_3882</name>
</gene>
<dbReference type="AlphaFoldDB" id="A0A0H5C672"/>
<comment type="cofactor">
    <cofactor evidence="1">
        <name>Zn(2+)</name>
        <dbReference type="ChEBI" id="CHEBI:29105"/>
    </cofactor>
</comment>
<keyword evidence="5" id="KW-0479">Metal-binding</keyword>
<organism evidence="9 10">
    <name type="scientific">Cyberlindnera jadinii (strain ATCC 18201 / CBS 1600 / BCRC 20928 / JCM 3617 / NBRC 0987 / NRRL Y-1542)</name>
    <name type="common">Torula yeast</name>
    <name type="synonym">Candida utilis</name>
    <dbReference type="NCBI Taxonomy" id="983966"/>
    <lineage>
        <taxon>Eukaryota</taxon>
        <taxon>Fungi</taxon>
        <taxon>Dikarya</taxon>
        <taxon>Ascomycota</taxon>
        <taxon>Saccharomycotina</taxon>
        <taxon>Saccharomycetes</taxon>
        <taxon>Phaffomycetales</taxon>
        <taxon>Phaffomycetaceae</taxon>
        <taxon>Cyberlindnera</taxon>
    </lineage>
</organism>
<dbReference type="EMBL" id="CDQK01000004">
    <property type="protein sequence ID" value="CEP23322.1"/>
    <property type="molecule type" value="Genomic_DNA"/>
</dbReference>
<dbReference type="PANTHER" id="PTHR11774:SF4">
    <property type="entry name" value="GERANYLGERANYL TRANSFERASE TYPE-1 SUBUNIT BETA"/>
    <property type="match status" value="1"/>
</dbReference>
<keyword evidence="6" id="KW-0677">Repeat</keyword>
<dbReference type="SUPFAM" id="SSF48239">
    <property type="entry name" value="Terpenoid cyclases/Protein prenyltransferases"/>
    <property type="match status" value="1"/>
</dbReference>
<reference evidence="10" key="1">
    <citation type="journal article" date="2015" name="J. Biotechnol.">
        <title>The structure of the Cyberlindnera jadinii genome and its relation to Candida utilis analyzed by the occurrence of single nucleotide polymorphisms.</title>
        <authorList>
            <person name="Rupp O."/>
            <person name="Brinkrolf K."/>
            <person name="Buerth C."/>
            <person name="Kunigo M."/>
            <person name="Schneider J."/>
            <person name="Jaenicke S."/>
            <person name="Goesmann A."/>
            <person name="Puehler A."/>
            <person name="Jaeger K.-E."/>
            <person name="Ernst J.F."/>
        </authorList>
    </citation>
    <scope>NUCLEOTIDE SEQUENCE [LARGE SCALE GENOMIC DNA]</scope>
    <source>
        <strain evidence="10">ATCC 18201 / CBS 1600 / BCRC 20928 / JCM 3617 / NBRC 0987 / NRRL Y-1542</strain>
    </source>
</reference>